<dbReference type="AlphaFoldDB" id="A0AAQ3USQ3"/>
<keyword evidence="1" id="KW-0815">Transposition</keyword>
<dbReference type="PANTHER" id="PTHR31973">
    <property type="entry name" value="POLYPROTEIN, PUTATIVE-RELATED"/>
    <property type="match status" value="1"/>
</dbReference>
<feature type="compositionally biased region" description="Basic and acidic residues" evidence="4">
    <location>
        <begin position="777"/>
        <end position="787"/>
    </location>
</feature>
<evidence type="ECO:0000259" key="6">
    <source>
        <dbReference type="Pfam" id="PF10551"/>
    </source>
</evidence>
<gene>
    <name evidence="7" type="ORF">U9M48_042499</name>
</gene>
<reference evidence="7 8" key="1">
    <citation type="submission" date="2024-02" db="EMBL/GenBank/DDBJ databases">
        <title>High-quality chromosome-scale genome assembly of Pensacola bahiagrass (Paspalum notatum Flugge var. saurae).</title>
        <authorList>
            <person name="Vega J.M."/>
            <person name="Podio M."/>
            <person name="Orjuela J."/>
            <person name="Siena L.A."/>
            <person name="Pessino S.C."/>
            <person name="Combes M.C."/>
            <person name="Mariac C."/>
            <person name="Albertini E."/>
            <person name="Pupilli F."/>
            <person name="Ortiz J.P.A."/>
            <person name="Leblanc O."/>
        </authorList>
    </citation>
    <scope>NUCLEOTIDE SEQUENCE [LARGE SCALE GENOMIC DNA]</scope>
    <source>
        <strain evidence="7">R1</strain>
        <tissue evidence="7">Leaf</tissue>
    </source>
</reference>
<dbReference type="Pfam" id="PF03108">
    <property type="entry name" value="DBD_Tnp_Mut"/>
    <property type="match status" value="1"/>
</dbReference>
<dbReference type="GO" id="GO:0006313">
    <property type="term" value="P:DNA transposition"/>
    <property type="evidence" value="ECO:0007669"/>
    <property type="project" value="InterPro"/>
</dbReference>
<feature type="compositionally biased region" description="Low complexity" evidence="4">
    <location>
        <begin position="753"/>
        <end position="762"/>
    </location>
</feature>
<dbReference type="Pfam" id="PF10551">
    <property type="entry name" value="MULE"/>
    <property type="match status" value="1"/>
</dbReference>
<dbReference type="Proteomes" id="UP001341281">
    <property type="component" value="Chromosome 10"/>
</dbReference>
<organism evidence="7 8">
    <name type="scientific">Paspalum notatum var. saurae</name>
    <dbReference type="NCBI Taxonomy" id="547442"/>
    <lineage>
        <taxon>Eukaryota</taxon>
        <taxon>Viridiplantae</taxon>
        <taxon>Streptophyta</taxon>
        <taxon>Embryophyta</taxon>
        <taxon>Tracheophyta</taxon>
        <taxon>Spermatophyta</taxon>
        <taxon>Magnoliopsida</taxon>
        <taxon>Liliopsida</taxon>
        <taxon>Poales</taxon>
        <taxon>Poaceae</taxon>
        <taxon>PACMAD clade</taxon>
        <taxon>Panicoideae</taxon>
        <taxon>Andropogonodae</taxon>
        <taxon>Paspaleae</taxon>
        <taxon>Paspalinae</taxon>
        <taxon>Paspalum</taxon>
    </lineage>
</organism>
<evidence type="ECO:0000256" key="1">
    <source>
        <dbReference type="ARBA" id="ARBA00022578"/>
    </source>
</evidence>
<evidence type="ECO:0008006" key="9">
    <source>
        <dbReference type="Google" id="ProtNLM"/>
    </source>
</evidence>
<keyword evidence="2" id="KW-0238">DNA-binding</keyword>
<name>A0AAQ3USQ3_PASNO</name>
<feature type="region of interest" description="Disordered" evidence="4">
    <location>
        <begin position="703"/>
        <end position="830"/>
    </location>
</feature>
<feature type="compositionally biased region" description="Basic and acidic residues" evidence="4">
    <location>
        <begin position="654"/>
        <end position="666"/>
    </location>
</feature>
<feature type="compositionally biased region" description="Low complexity" evidence="4">
    <location>
        <begin position="803"/>
        <end position="817"/>
    </location>
</feature>
<evidence type="ECO:0000313" key="8">
    <source>
        <dbReference type="Proteomes" id="UP001341281"/>
    </source>
</evidence>
<dbReference type="GO" id="GO:0004803">
    <property type="term" value="F:transposase activity"/>
    <property type="evidence" value="ECO:0007669"/>
    <property type="project" value="InterPro"/>
</dbReference>
<feature type="compositionally biased region" description="Basic residues" evidence="4">
    <location>
        <begin position="818"/>
        <end position="830"/>
    </location>
</feature>
<feature type="domain" description="Transposase MuDR plant" evidence="5">
    <location>
        <begin position="118"/>
        <end position="181"/>
    </location>
</feature>
<protein>
    <recommendedName>
        <fullName evidence="9">Transposase</fullName>
    </recommendedName>
</protein>
<evidence type="ECO:0000256" key="4">
    <source>
        <dbReference type="SAM" id="MobiDB-lite"/>
    </source>
</evidence>
<feature type="domain" description="MULE transposase" evidence="6">
    <location>
        <begin position="315"/>
        <end position="408"/>
    </location>
</feature>
<keyword evidence="3" id="KW-0233">DNA recombination</keyword>
<proteinExistence type="predicted"/>
<evidence type="ECO:0000313" key="7">
    <source>
        <dbReference type="EMBL" id="WVZ96919.1"/>
    </source>
</evidence>
<feature type="non-terminal residue" evidence="7">
    <location>
        <position position="830"/>
    </location>
</feature>
<evidence type="ECO:0000256" key="2">
    <source>
        <dbReference type="ARBA" id="ARBA00023125"/>
    </source>
</evidence>
<dbReference type="PANTHER" id="PTHR31973:SF195">
    <property type="entry name" value="MUDR FAMILY TRANSPOSASE"/>
    <property type="match status" value="1"/>
</dbReference>
<feature type="region of interest" description="Disordered" evidence="4">
    <location>
        <begin position="646"/>
        <end position="685"/>
    </location>
</feature>
<dbReference type="InterPro" id="IPR018289">
    <property type="entry name" value="MULE_transposase_dom"/>
</dbReference>
<keyword evidence="8" id="KW-1185">Reference proteome</keyword>
<evidence type="ECO:0000259" key="5">
    <source>
        <dbReference type="Pfam" id="PF03108"/>
    </source>
</evidence>
<dbReference type="PROSITE" id="PS01007">
    <property type="entry name" value="TRANSPOSASE_MUTATOR"/>
    <property type="match status" value="1"/>
</dbReference>
<evidence type="ECO:0000256" key="3">
    <source>
        <dbReference type="ARBA" id="ARBA00023172"/>
    </source>
</evidence>
<sequence>MYDIKINWNDFPTGIDNLIDRLEEEPGLSLALVEAHVEHASQLDVIDWDALHIIDPQDEEGRVEIVDENQMYDLLGLRAEDEAAKEASDDDTTGAAIPVDDDIPGERVMVHDPNKPSMALGTTYPNMVVFRLAMRQFAINEEFKLRIDKSDQVRYVAGCKHKNCPWRIVGRRQPDGNTIMVTVLVDKHNCTSNARKLTTTPSSAWVASKAIHHLRKNYNMGPKELKQRLEEEHNCKIHYDTVWKGRQKALVELHGSWEESFQMLFNWRAEVMARSPGSVIEIDVKEEDGQVHFHKFFCALGPCIEGFLEGCRTYLSIDSTALNGRLNGHLAAATAIDGHNWMYPVAFGFIDGETEDNWVWFMTQLKRAIGDLPLLAVCTDACKGLENAVKKVFPQAEQRECFRHLMQNFIKRYGGEIFSRMYPIARAYRKEVSDYFYNQIVESSTEADTWLKTHHKLKWKRSSFNPAIKCDYVTNNIAEIFNNWVKDWKDLPMVELADKIRELIMFYTSLRRRIGAKLHGKILPAVLHQLEARTRGLGHLTVTQAGFFSAQVEDSSNTHNRHHTGKPCQHALALITSQESLDVKLEDFVHDYYSVERFKNAYKRIIEPLPDRTQWPHVDLPFVVGAPLRRGKGRWKKLRMKSCLEGGNSKGKKAAAERGKEADKGAANEADLAAGTEPEKVKKQMVRGKRKCKGCGELGHGKTSYKCPLNGTKKRQEEEGPKNTTKYGENAKVPCPKKAKKGAAQENEVAGPANETGAGAAQETEEAVTENQSPTKPTRESIFHDSPIRVTRSRLAMLLGDGSTSPTTMMLPSTAKKTPPKKLTPRKLKI</sequence>
<dbReference type="EMBL" id="CP144754">
    <property type="protein sequence ID" value="WVZ96919.1"/>
    <property type="molecule type" value="Genomic_DNA"/>
</dbReference>
<dbReference type="GO" id="GO:0003677">
    <property type="term" value="F:DNA binding"/>
    <property type="evidence" value="ECO:0007669"/>
    <property type="project" value="UniProtKB-KW"/>
</dbReference>
<dbReference type="InterPro" id="IPR004332">
    <property type="entry name" value="Transposase_MuDR"/>
</dbReference>
<accession>A0AAQ3USQ3</accession>
<dbReference type="InterPro" id="IPR001207">
    <property type="entry name" value="Transposase_mutator"/>
</dbReference>